<feature type="region of interest" description="Disordered" evidence="1">
    <location>
        <begin position="1"/>
        <end position="117"/>
    </location>
</feature>
<sequence length="157" mass="17642">MDDKVSNFASRIEGKVSSLSHRIEKMEDRIDKLEKGRRSPSPKTRSTSPLACFGCEPRSEEQRDEDKYETGRASWGSRSCPAGHPKDSPPQEVLNPNGLDPPYQPQRVVNPNGFDPPRLLQKVVNPNGLDPPDQLKLKEKLDLVASEGITGMHWRKE</sequence>
<evidence type="ECO:0000256" key="1">
    <source>
        <dbReference type="SAM" id="MobiDB-lite"/>
    </source>
</evidence>
<feature type="compositionally biased region" description="Basic and acidic residues" evidence="1">
    <location>
        <begin position="21"/>
        <end position="37"/>
    </location>
</feature>
<reference evidence="2 3" key="1">
    <citation type="journal article" date="2021" name="Elife">
        <title>Chloroplast acquisition without the gene transfer in kleptoplastic sea slugs, Plakobranchus ocellatus.</title>
        <authorList>
            <person name="Maeda T."/>
            <person name="Takahashi S."/>
            <person name="Yoshida T."/>
            <person name="Shimamura S."/>
            <person name="Takaki Y."/>
            <person name="Nagai Y."/>
            <person name="Toyoda A."/>
            <person name="Suzuki Y."/>
            <person name="Arimoto A."/>
            <person name="Ishii H."/>
            <person name="Satoh N."/>
            <person name="Nishiyama T."/>
            <person name="Hasebe M."/>
            <person name="Maruyama T."/>
            <person name="Minagawa J."/>
            <person name="Obokata J."/>
            <person name="Shigenobu S."/>
        </authorList>
    </citation>
    <scope>NUCLEOTIDE SEQUENCE [LARGE SCALE GENOMIC DNA]</scope>
</reference>
<gene>
    <name evidence="2" type="ORF">PoB_000673700</name>
</gene>
<evidence type="ECO:0000313" key="2">
    <source>
        <dbReference type="EMBL" id="GFN80231.1"/>
    </source>
</evidence>
<feature type="compositionally biased region" description="Low complexity" evidence="1">
    <location>
        <begin position="39"/>
        <end position="49"/>
    </location>
</feature>
<dbReference type="EMBL" id="BLXT01000807">
    <property type="protein sequence ID" value="GFN80231.1"/>
    <property type="molecule type" value="Genomic_DNA"/>
</dbReference>
<evidence type="ECO:0000313" key="3">
    <source>
        <dbReference type="Proteomes" id="UP000735302"/>
    </source>
</evidence>
<name>A0AAV3YCQ1_9GAST</name>
<feature type="compositionally biased region" description="Basic and acidic residues" evidence="1">
    <location>
        <begin position="57"/>
        <end position="70"/>
    </location>
</feature>
<accession>A0AAV3YCQ1</accession>
<organism evidence="2 3">
    <name type="scientific">Plakobranchus ocellatus</name>
    <dbReference type="NCBI Taxonomy" id="259542"/>
    <lineage>
        <taxon>Eukaryota</taxon>
        <taxon>Metazoa</taxon>
        <taxon>Spiralia</taxon>
        <taxon>Lophotrochozoa</taxon>
        <taxon>Mollusca</taxon>
        <taxon>Gastropoda</taxon>
        <taxon>Heterobranchia</taxon>
        <taxon>Euthyneura</taxon>
        <taxon>Panpulmonata</taxon>
        <taxon>Sacoglossa</taxon>
        <taxon>Placobranchoidea</taxon>
        <taxon>Plakobranchidae</taxon>
        <taxon>Plakobranchus</taxon>
    </lineage>
</organism>
<dbReference type="AlphaFoldDB" id="A0AAV3YCQ1"/>
<protein>
    <submittedName>
        <fullName evidence="2">Uncharacterized protein</fullName>
    </submittedName>
</protein>
<proteinExistence type="predicted"/>
<keyword evidence="3" id="KW-1185">Reference proteome</keyword>
<comment type="caution">
    <text evidence="2">The sequence shown here is derived from an EMBL/GenBank/DDBJ whole genome shotgun (WGS) entry which is preliminary data.</text>
</comment>
<dbReference type="Proteomes" id="UP000735302">
    <property type="component" value="Unassembled WGS sequence"/>
</dbReference>